<dbReference type="PANTHER" id="PTHR21666">
    <property type="entry name" value="PEPTIDASE-RELATED"/>
    <property type="match status" value="1"/>
</dbReference>
<dbReference type="AlphaFoldDB" id="A0AAW9PPN3"/>
<gene>
    <name evidence="2" type="ORF">V2H45_00825</name>
</gene>
<dbReference type="InterPro" id="IPR050570">
    <property type="entry name" value="Cell_wall_metabolism_enzyme"/>
</dbReference>
<dbReference type="Gene3D" id="2.70.70.10">
    <property type="entry name" value="Glucose Permease (Domain IIA)"/>
    <property type="match status" value="1"/>
</dbReference>
<dbReference type="Pfam" id="PF01551">
    <property type="entry name" value="Peptidase_M23"/>
    <property type="match status" value="1"/>
</dbReference>
<keyword evidence="2" id="KW-0378">Hydrolase</keyword>
<dbReference type="Proteomes" id="UP001333818">
    <property type="component" value="Unassembled WGS sequence"/>
</dbReference>
<accession>A0AAW9PPN3</accession>
<proteinExistence type="predicted"/>
<evidence type="ECO:0000313" key="3">
    <source>
        <dbReference type="Proteomes" id="UP001333818"/>
    </source>
</evidence>
<dbReference type="RefSeq" id="WP_330481701.1">
    <property type="nucleotide sequence ID" value="NZ_JAZBJZ010000002.1"/>
</dbReference>
<evidence type="ECO:0000313" key="2">
    <source>
        <dbReference type="EMBL" id="MEE3715282.1"/>
    </source>
</evidence>
<feature type="domain" description="M23ase beta-sheet core" evidence="1">
    <location>
        <begin position="186"/>
        <end position="284"/>
    </location>
</feature>
<evidence type="ECO:0000259" key="1">
    <source>
        <dbReference type="Pfam" id="PF01551"/>
    </source>
</evidence>
<dbReference type="SUPFAM" id="SSF51261">
    <property type="entry name" value="Duplicated hybrid motif"/>
    <property type="match status" value="1"/>
</dbReference>
<dbReference type="GO" id="GO:0004222">
    <property type="term" value="F:metalloendopeptidase activity"/>
    <property type="evidence" value="ECO:0007669"/>
    <property type="project" value="TreeGrafter"/>
</dbReference>
<sequence length="293" mass="31892">MLRLKLKPLFLIVLSLVAIAIAVVAGVPKAEALQAALSPANPLLGDTVTVWIATKQTTKTPPSVTINQKQYPAFLVAPNRWRAFIPTTPLDRVGDRQVRVVAEGLEQMLTLRLLDRDFPTQSIWLDEKAAALDVSDYEYERVSAFKQLATPQKFWRGAFLRPNDGPVTTGFGVRRYYNGVFANDYYHRGVDYAGDEGSAVIAPAPGQVRLVGTVAQGFQLHGNTIGVDHGQGVASIFIHLSRINVREGDFVQAGQVIGAVGSTGAATGPHLHWGLYVNGESIDPVPWREQGLQ</sequence>
<reference evidence="2" key="1">
    <citation type="submission" date="2024-01" db="EMBL/GenBank/DDBJ databases">
        <title>Bank of Algae and Cyanobacteria of the Azores (BACA) strain genomes.</title>
        <authorList>
            <person name="Luz R."/>
            <person name="Cordeiro R."/>
            <person name="Fonseca A."/>
            <person name="Goncalves V."/>
        </authorList>
    </citation>
    <scope>NUCLEOTIDE SEQUENCE</scope>
    <source>
        <strain evidence="2">BACA0141</strain>
    </source>
</reference>
<dbReference type="EC" id="3.4.-.-" evidence="2"/>
<protein>
    <submittedName>
        <fullName evidence="2">M23 family metallopeptidase</fullName>
        <ecNumber evidence="2">3.4.-.-</ecNumber>
    </submittedName>
</protein>
<dbReference type="InterPro" id="IPR016047">
    <property type="entry name" value="M23ase_b-sheet_dom"/>
</dbReference>
<dbReference type="PANTHER" id="PTHR21666:SF290">
    <property type="entry name" value="PEPTIDASE M23 DOMAIN PROTEIN"/>
    <property type="match status" value="1"/>
</dbReference>
<keyword evidence="3" id="KW-1185">Reference proteome</keyword>
<dbReference type="InterPro" id="IPR011055">
    <property type="entry name" value="Dup_hybrid_motif"/>
</dbReference>
<name>A0AAW9PPN3_9CYAN</name>
<dbReference type="EMBL" id="JAZBJZ010000002">
    <property type="protein sequence ID" value="MEE3715282.1"/>
    <property type="molecule type" value="Genomic_DNA"/>
</dbReference>
<organism evidence="2 3">
    <name type="scientific">Tumidithrix elongata BACA0141</name>
    <dbReference type="NCBI Taxonomy" id="2716417"/>
    <lineage>
        <taxon>Bacteria</taxon>
        <taxon>Bacillati</taxon>
        <taxon>Cyanobacteriota</taxon>
        <taxon>Cyanophyceae</taxon>
        <taxon>Pseudanabaenales</taxon>
        <taxon>Pseudanabaenaceae</taxon>
        <taxon>Tumidithrix</taxon>
        <taxon>Tumidithrix elongata</taxon>
    </lineage>
</organism>
<dbReference type="CDD" id="cd12797">
    <property type="entry name" value="M23_peptidase"/>
    <property type="match status" value="1"/>
</dbReference>
<comment type="caution">
    <text evidence="2">The sequence shown here is derived from an EMBL/GenBank/DDBJ whole genome shotgun (WGS) entry which is preliminary data.</text>
</comment>